<evidence type="ECO:0000313" key="2">
    <source>
        <dbReference type="EMBL" id="KAK7050136.1"/>
    </source>
</evidence>
<name>A0AAW0DBS4_9AGAR</name>
<organism evidence="2 3">
    <name type="scientific">Favolaschia claudopus</name>
    <dbReference type="NCBI Taxonomy" id="2862362"/>
    <lineage>
        <taxon>Eukaryota</taxon>
        <taxon>Fungi</taxon>
        <taxon>Dikarya</taxon>
        <taxon>Basidiomycota</taxon>
        <taxon>Agaricomycotina</taxon>
        <taxon>Agaricomycetes</taxon>
        <taxon>Agaricomycetidae</taxon>
        <taxon>Agaricales</taxon>
        <taxon>Marasmiineae</taxon>
        <taxon>Mycenaceae</taxon>
        <taxon>Favolaschia</taxon>
    </lineage>
</organism>
<evidence type="ECO:0000313" key="3">
    <source>
        <dbReference type="Proteomes" id="UP001362999"/>
    </source>
</evidence>
<protein>
    <submittedName>
        <fullName evidence="2">Uncharacterized protein</fullName>
    </submittedName>
</protein>
<feature type="compositionally biased region" description="Acidic residues" evidence="1">
    <location>
        <begin position="579"/>
        <end position="593"/>
    </location>
</feature>
<proteinExistence type="predicted"/>
<gene>
    <name evidence="2" type="ORF">R3P38DRAFT_3173198</name>
</gene>
<feature type="region of interest" description="Disordered" evidence="1">
    <location>
        <begin position="493"/>
        <end position="570"/>
    </location>
</feature>
<sequence>MPRAGTAEKRRKRAGKKPAKPGKVGWVHGTKLAFFEGMREDYIAALETKRPGKFYTAAAHAYLKKYGYNTPWEGDLEEDEEVAADVDPDEDVDSLSPEEGELRAKYLAVLRSRIGVWFNGRSFKRLFDKKELEPPPPVKARILNYYSHHFYAERIKPRVVSRLAALSRMDNPPAVIKVRNQVTKEAWLAETPEFRAEVMQALEKEHEASKQAYETAMSGDTPSTPAEYNVALSNAAFYLQPFADAIHDRFGMNVAIMLCGPIADHGGNIEVRSVHAGFSNGLVPRIWTEYDRAGFDSAQRSFVAFTHQCFTEEECRARALPDGDGSGAGIAATEEDEDSPPPQVLETHAAEPTAHTSPASPSRAVTPPPPTTTPPPLPPNTPPPLRDEQGLRMLSELDYVDFPLRLLEQQEKTGFEVDPMWLGGDAFDPPVGVWERREVGASLAAEIAAMGPGDALEYMDRLGRMSDVCFEMENMLADTRGAIAAGEGYAMPPVVTTAPGGPPSSDDAREGRQDERGATGATAKRDRPVPKPAWRGRQTTPEGPSAADAEERGHDEPTGEEGGDMEKGTAGAVKTVEPDAGDDEEAWEHDDEDKWPAELTNAVEAFKRLRELGGGEWAACVRNLVTLERKNGFVSKGGVVAPQGGKDSRPIEVPAWMSRARKWEKEVTLTSVAGPASIASSFADRWWIWWKRGQPEERILPDGSLEKAEVVSLDGWEDLAEMTGKNGFLLYVGGLLWWGEAVSKNKEPALLEDWKLAVREAACVLALAVKAKMNADASSVRVVSSVDKSNNARPKRTRTSSSANKENVEGERQLRKRARAGN</sequence>
<reference evidence="2 3" key="1">
    <citation type="journal article" date="2024" name="J Genomics">
        <title>Draft genome sequencing and assembly of Favolaschia claudopus CIRM-BRFM 2984 isolated from oak limbs.</title>
        <authorList>
            <person name="Navarro D."/>
            <person name="Drula E."/>
            <person name="Chaduli D."/>
            <person name="Cazenave R."/>
            <person name="Ahrendt S."/>
            <person name="Wang J."/>
            <person name="Lipzen A."/>
            <person name="Daum C."/>
            <person name="Barry K."/>
            <person name="Grigoriev I.V."/>
            <person name="Favel A."/>
            <person name="Rosso M.N."/>
            <person name="Martin F."/>
        </authorList>
    </citation>
    <scope>NUCLEOTIDE SEQUENCE [LARGE SCALE GENOMIC DNA]</scope>
    <source>
        <strain evidence="2 3">CIRM-BRFM 2984</strain>
    </source>
</reference>
<accession>A0AAW0DBS4</accession>
<feature type="region of interest" description="Disordered" evidence="1">
    <location>
        <begin position="575"/>
        <end position="594"/>
    </location>
</feature>
<evidence type="ECO:0000256" key="1">
    <source>
        <dbReference type="SAM" id="MobiDB-lite"/>
    </source>
</evidence>
<feature type="region of interest" description="Disordered" evidence="1">
    <location>
        <begin position="1"/>
        <end position="23"/>
    </location>
</feature>
<dbReference type="EMBL" id="JAWWNJ010000008">
    <property type="protein sequence ID" value="KAK7050136.1"/>
    <property type="molecule type" value="Genomic_DNA"/>
</dbReference>
<dbReference type="AlphaFoldDB" id="A0AAW0DBS4"/>
<comment type="caution">
    <text evidence="2">The sequence shown here is derived from an EMBL/GenBank/DDBJ whole genome shotgun (WGS) entry which is preliminary data.</text>
</comment>
<dbReference type="Proteomes" id="UP001362999">
    <property type="component" value="Unassembled WGS sequence"/>
</dbReference>
<feature type="region of interest" description="Disordered" evidence="1">
    <location>
        <begin position="784"/>
        <end position="822"/>
    </location>
</feature>
<feature type="compositionally biased region" description="Basic and acidic residues" evidence="1">
    <location>
        <begin position="506"/>
        <end position="529"/>
    </location>
</feature>
<feature type="region of interest" description="Disordered" evidence="1">
    <location>
        <begin position="319"/>
        <end position="388"/>
    </location>
</feature>
<feature type="compositionally biased region" description="Basic residues" evidence="1">
    <location>
        <begin position="9"/>
        <end position="20"/>
    </location>
</feature>
<keyword evidence="3" id="KW-1185">Reference proteome</keyword>
<feature type="compositionally biased region" description="Pro residues" evidence="1">
    <location>
        <begin position="366"/>
        <end position="384"/>
    </location>
</feature>